<feature type="compositionally biased region" description="Basic and acidic residues" evidence="1">
    <location>
        <begin position="1"/>
        <end position="14"/>
    </location>
</feature>
<keyword evidence="3" id="KW-1185">Reference proteome</keyword>
<evidence type="ECO:0000313" key="2">
    <source>
        <dbReference type="EMBL" id="GBP61225.1"/>
    </source>
</evidence>
<comment type="caution">
    <text evidence="2">The sequence shown here is derived from an EMBL/GenBank/DDBJ whole genome shotgun (WGS) entry which is preliminary data.</text>
</comment>
<accession>A0A4C1XG90</accession>
<evidence type="ECO:0000313" key="3">
    <source>
        <dbReference type="Proteomes" id="UP000299102"/>
    </source>
</evidence>
<name>A0A4C1XG90_EUMVA</name>
<dbReference type="AlphaFoldDB" id="A0A4C1XG90"/>
<dbReference type="EMBL" id="BGZK01000808">
    <property type="protein sequence ID" value="GBP61225.1"/>
    <property type="molecule type" value="Genomic_DNA"/>
</dbReference>
<reference evidence="2 3" key="1">
    <citation type="journal article" date="2019" name="Commun. Biol.">
        <title>The bagworm genome reveals a unique fibroin gene that provides high tensile strength.</title>
        <authorList>
            <person name="Kono N."/>
            <person name="Nakamura H."/>
            <person name="Ohtoshi R."/>
            <person name="Tomita M."/>
            <person name="Numata K."/>
            <person name="Arakawa K."/>
        </authorList>
    </citation>
    <scope>NUCLEOTIDE SEQUENCE [LARGE SCALE GENOMIC DNA]</scope>
</reference>
<protein>
    <submittedName>
        <fullName evidence="2">Uncharacterized protein</fullName>
    </submittedName>
</protein>
<dbReference type="Proteomes" id="UP000299102">
    <property type="component" value="Unassembled WGS sequence"/>
</dbReference>
<gene>
    <name evidence="2" type="ORF">EVAR_45243_1</name>
</gene>
<feature type="compositionally biased region" description="Polar residues" evidence="1">
    <location>
        <begin position="15"/>
        <end position="36"/>
    </location>
</feature>
<evidence type="ECO:0000256" key="1">
    <source>
        <dbReference type="SAM" id="MobiDB-lite"/>
    </source>
</evidence>
<organism evidence="2 3">
    <name type="scientific">Eumeta variegata</name>
    <name type="common">Bagworm moth</name>
    <name type="synonym">Eumeta japonica</name>
    <dbReference type="NCBI Taxonomy" id="151549"/>
    <lineage>
        <taxon>Eukaryota</taxon>
        <taxon>Metazoa</taxon>
        <taxon>Ecdysozoa</taxon>
        <taxon>Arthropoda</taxon>
        <taxon>Hexapoda</taxon>
        <taxon>Insecta</taxon>
        <taxon>Pterygota</taxon>
        <taxon>Neoptera</taxon>
        <taxon>Endopterygota</taxon>
        <taxon>Lepidoptera</taxon>
        <taxon>Glossata</taxon>
        <taxon>Ditrysia</taxon>
        <taxon>Tineoidea</taxon>
        <taxon>Psychidae</taxon>
        <taxon>Oiketicinae</taxon>
        <taxon>Eumeta</taxon>
    </lineage>
</organism>
<feature type="region of interest" description="Disordered" evidence="1">
    <location>
        <begin position="1"/>
        <end position="54"/>
    </location>
</feature>
<proteinExistence type="predicted"/>
<sequence length="163" mass="18018">MSRTGVKIDSEKLTSRTGPKSESTAKLTRTGPGQNQQREKLTSRTGPGSESTAREIDIRAGPGYPYGVHQHLYLPHSTYSNSPHAQLVAVGRRPRAGPTCPSPNERTKEIHNFMKTVPEPVLRNEFNHFPLSDLARGRKLNTNRQCAAAARPTLKTAVSEKRH</sequence>